<accession>A0ABD5EBQ8</accession>
<reference evidence="2" key="1">
    <citation type="submission" date="2023-07" db="EMBL/GenBank/DDBJ databases">
        <title>30 novel species of actinomycetes from the DSMZ collection.</title>
        <authorList>
            <person name="Nouioui I."/>
        </authorList>
    </citation>
    <scope>NUCLEOTIDE SEQUENCE [LARGE SCALE GENOMIC DNA]</scope>
    <source>
        <strain evidence="2">DSM 41982</strain>
    </source>
</reference>
<dbReference type="AlphaFoldDB" id="A0ABD5EBQ8"/>
<evidence type="ECO:0000313" key="1">
    <source>
        <dbReference type="EMBL" id="MDT0418496.1"/>
    </source>
</evidence>
<evidence type="ECO:0000313" key="2">
    <source>
        <dbReference type="Proteomes" id="UP001183607"/>
    </source>
</evidence>
<organism evidence="1 2">
    <name type="scientific">Streptomyces evansiae</name>
    <dbReference type="NCBI Taxonomy" id="3075535"/>
    <lineage>
        <taxon>Bacteria</taxon>
        <taxon>Bacillati</taxon>
        <taxon>Actinomycetota</taxon>
        <taxon>Actinomycetes</taxon>
        <taxon>Kitasatosporales</taxon>
        <taxon>Streptomycetaceae</taxon>
        <taxon>Streptomyces</taxon>
    </lineage>
</organism>
<name>A0ABD5EBQ8_9ACTN</name>
<protein>
    <submittedName>
        <fullName evidence="1">Uncharacterized protein</fullName>
    </submittedName>
</protein>
<comment type="caution">
    <text evidence="1">The sequence shown here is derived from an EMBL/GenBank/DDBJ whole genome shotgun (WGS) entry which is preliminary data.</text>
</comment>
<dbReference type="RefSeq" id="WP_302622557.1">
    <property type="nucleotide sequence ID" value="NZ_JAVRER010000046.1"/>
</dbReference>
<dbReference type="Proteomes" id="UP001183607">
    <property type="component" value="Unassembled WGS sequence"/>
</dbReference>
<dbReference type="EMBL" id="JAVRER010000046">
    <property type="protein sequence ID" value="MDT0418496.1"/>
    <property type="molecule type" value="Genomic_DNA"/>
</dbReference>
<gene>
    <name evidence="1" type="ORF">RM574_23720</name>
</gene>
<sequence length="42" mass="4835">MTERPEDGTATDDEYTAADRATVLRLAREEAARWAELIDRLR</sequence>
<proteinExistence type="predicted"/>